<organism evidence="1 2">
    <name type="scientific">Symbiodinium microadriaticum</name>
    <name type="common">Dinoflagellate</name>
    <name type="synonym">Zooxanthella microadriatica</name>
    <dbReference type="NCBI Taxonomy" id="2951"/>
    <lineage>
        <taxon>Eukaryota</taxon>
        <taxon>Sar</taxon>
        <taxon>Alveolata</taxon>
        <taxon>Dinophyceae</taxon>
        <taxon>Suessiales</taxon>
        <taxon>Symbiodiniaceae</taxon>
        <taxon>Symbiodinium</taxon>
    </lineage>
</organism>
<dbReference type="InterPro" id="IPR044294">
    <property type="entry name" value="Lipase-like"/>
</dbReference>
<dbReference type="SUPFAM" id="SSF53756">
    <property type="entry name" value="UDP-Glycosyltransferase/glycogen phosphorylase"/>
    <property type="match status" value="1"/>
</dbReference>
<gene>
    <name evidence="1" type="primary">SPAC4A8.10</name>
    <name evidence="1" type="ORF">AK812_SmicGene33744</name>
</gene>
<dbReference type="Proteomes" id="UP000186817">
    <property type="component" value="Unassembled WGS sequence"/>
</dbReference>
<reference evidence="1 2" key="1">
    <citation type="submission" date="2016-02" db="EMBL/GenBank/DDBJ databases">
        <title>Genome analysis of coral dinoflagellate symbionts highlights evolutionary adaptations to a symbiotic lifestyle.</title>
        <authorList>
            <person name="Aranda M."/>
            <person name="Li Y."/>
            <person name="Liew Y.J."/>
            <person name="Baumgarten S."/>
            <person name="Simakov O."/>
            <person name="Wilson M."/>
            <person name="Piel J."/>
            <person name="Ashoor H."/>
            <person name="Bougouffa S."/>
            <person name="Bajic V.B."/>
            <person name="Ryu T."/>
            <person name="Ravasi T."/>
            <person name="Bayer T."/>
            <person name="Micklem G."/>
            <person name="Kim H."/>
            <person name="Bhak J."/>
            <person name="Lajeunesse T.C."/>
            <person name="Voolstra C.R."/>
        </authorList>
    </citation>
    <scope>NUCLEOTIDE SEQUENCE [LARGE SCALE GENOMIC DNA]</scope>
    <source>
        <strain evidence="1 2">CCMP2467</strain>
    </source>
</reference>
<dbReference type="SUPFAM" id="SSF53474">
    <property type="entry name" value="alpha/beta-Hydrolases"/>
    <property type="match status" value="1"/>
</dbReference>
<name>A0A1Q9CQR9_SYMMI</name>
<sequence>MAAMASMSLLPVLLLPCMWALRSDAYTRGDKLLLASSLSQYECSPQFVASSSVDTHEWHLIAMVTGYRGSGAGLRGLAEGLCTASFAQTDRTLIVVLDAVVGEHSLQPLMLQGQRVAQEVLQIVASGAEYKKNFTSYSIIGHSLGGLVARVAASHIDRSLAAALRPRLFVSLFSPHAGVESFVNSKLLPTLIHISGTDRGVMDELCEKVPEKSILVEISRGMYRQALEKFETRVLYTSETDWLVDFGSGGITAQKPPEHDDPVSDYPSLGLQSWNLSSAAETCQARSVRCEVINELRHLEFTRVRAQWQLFRPDKHALQEMTAVESGELLRHITTEFGASNSNRPRGASCDSSEFCALGLECLSATCQPRLLEASDACIKAGDEQMEKCAFAVDLFNEGLQTWLLVVTSSGGGGHLVAARNLQQKLLEWLEGGYETVAAQLQEHRPLLTPEAYRLATAALSAVQNGPPAVEMLDIMDSPCTSLDGHGYIPLGGFMSESWNKLQSSGDIKGLRRLVSLQPLTQLVFGQQCRKFIQSVVEAKKLGYRLPPKRLISTQPLLVRSLLEGYMDRGVDLYMTDLPTEEAVHFFGALDSLPKDKVSNLFLHTLAPMRGGEEVLQNMSGLPGRQIMLEKFMPIEDSFIRPGGLPSPGQAVAIRLKAQIPLEEEFLDGTGPVTNPVILDAEDQVVLVMLGSQPTVDAMLKYAMESLKLPVPTGSRRYIFLACGRPTTAAYKQLYADMVALISSSPANGTILVPFTGQRAAELLGRADVTITRSGGLTAGELLALQHRGDKKQFLLHVEPVGDEAKTRALAALPDTVGDADAFRLAATHACLLGMVPWEAGNALYLQQVVGAKLVEPGSLVSTLLGRELEQRSFAVDWRLFLHLRGFNVAAVDLAEARHCSFSPSRSRVVSKPVFGSPACNADLEAFAGVGSVFTLGRRLLPSAAIPCNDTTLVVQRFLPMLHNRMLNLALQAVTSCHGTLIQQDGLVAVQL</sequence>
<protein>
    <submittedName>
        <fullName evidence="1">Putative lipase C4A8.10</fullName>
    </submittedName>
</protein>
<keyword evidence="2" id="KW-1185">Reference proteome</keyword>
<dbReference type="Pfam" id="PF05057">
    <property type="entry name" value="DUF676"/>
    <property type="match status" value="1"/>
</dbReference>
<dbReference type="OrthoDB" id="273452at2759"/>
<comment type="caution">
    <text evidence="1">The sequence shown here is derived from an EMBL/GenBank/DDBJ whole genome shotgun (WGS) entry which is preliminary data.</text>
</comment>
<dbReference type="InterPro" id="IPR029058">
    <property type="entry name" value="AB_hydrolase_fold"/>
</dbReference>
<dbReference type="EMBL" id="LSRX01000985">
    <property type="protein sequence ID" value="OLP85269.1"/>
    <property type="molecule type" value="Genomic_DNA"/>
</dbReference>
<evidence type="ECO:0000313" key="2">
    <source>
        <dbReference type="Proteomes" id="UP000186817"/>
    </source>
</evidence>
<dbReference type="PANTHER" id="PTHR12482">
    <property type="entry name" value="LIPASE ROG1-RELATED-RELATED"/>
    <property type="match status" value="1"/>
</dbReference>
<dbReference type="Gene3D" id="3.40.50.1820">
    <property type="entry name" value="alpha/beta hydrolase"/>
    <property type="match status" value="1"/>
</dbReference>
<proteinExistence type="predicted"/>
<evidence type="ECO:0000313" key="1">
    <source>
        <dbReference type="EMBL" id="OLP85269.1"/>
    </source>
</evidence>
<dbReference type="Gene3D" id="3.40.50.2000">
    <property type="entry name" value="Glycogen Phosphorylase B"/>
    <property type="match status" value="1"/>
</dbReference>
<accession>A0A1Q9CQR9</accession>
<dbReference type="InterPro" id="IPR007751">
    <property type="entry name" value="DUF676_lipase-like"/>
</dbReference>
<dbReference type="AlphaFoldDB" id="A0A1Q9CQR9"/>